<dbReference type="CDD" id="cd02440">
    <property type="entry name" value="AdoMet_MTases"/>
    <property type="match status" value="1"/>
</dbReference>
<proteinExistence type="predicted"/>
<gene>
    <name evidence="1" type="ORF">G3570_13200</name>
</gene>
<accession>A0A6M1SR89</accession>
<dbReference type="Pfam" id="PF13489">
    <property type="entry name" value="Methyltransf_23"/>
    <property type="match status" value="1"/>
</dbReference>
<dbReference type="Proteomes" id="UP000473278">
    <property type="component" value="Unassembled WGS sequence"/>
</dbReference>
<organism evidence="1 2">
    <name type="scientific">Halalkalibaculum roseum</name>
    <dbReference type="NCBI Taxonomy" id="2709311"/>
    <lineage>
        <taxon>Bacteria</taxon>
        <taxon>Pseudomonadati</taxon>
        <taxon>Balneolota</taxon>
        <taxon>Balneolia</taxon>
        <taxon>Balneolales</taxon>
        <taxon>Balneolaceae</taxon>
        <taxon>Halalkalibaculum</taxon>
    </lineage>
</organism>
<keyword evidence="1" id="KW-0489">Methyltransferase</keyword>
<dbReference type="GO" id="GO:0032259">
    <property type="term" value="P:methylation"/>
    <property type="evidence" value="ECO:0007669"/>
    <property type="project" value="UniProtKB-KW"/>
</dbReference>
<dbReference type="Gene3D" id="3.40.50.150">
    <property type="entry name" value="Vaccinia Virus protein VP39"/>
    <property type="match status" value="1"/>
</dbReference>
<sequence>MKEHISCILCGNNASPFGRVRERDFYECQTCRAVIMDPDYYVDRDDEVYRYETHDNDVNDPRYQNFVSPLVDAVKKEYESGKTGLDYGSGTGPVAAKLLRDAGYEVTTYDPYFERNPGAFLTNYDFIISSEVVEHFHHPAKEFRLLRELLKPGGHLYCMTLRYEDEIDFESWHYAQDETHVIFYRKETAEWIKEAFNFSGLEFEERLFILEK</sequence>
<keyword evidence="1" id="KW-0808">Transferase</keyword>
<reference evidence="1 2" key="1">
    <citation type="submission" date="2020-02" db="EMBL/GenBank/DDBJ databases">
        <title>Balneolaceae bacterium YR4-1, complete genome.</title>
        <authorList>
            <person name="Li Y."/>
            <person name="Wu S."/>
        </authorList>
    </citation>
    <scope>NUCLEOTIDE SEQUENCE [LARGE SCALE GENOMIC DNA]</scope>
    <source>
        <strain evidence="1 2">YR4-1</strain>
    </source>
</reference>
<dbReference type="SUPFAM" id="SSF53335">
    <property type="entry name" value="S-adenosyl-L-methionine-dependent methyltransferases"/>
    <property type="match status" value="1"/>
</dbReference>
<comment type="caution">
    <text evidence="1">The sequence shown here is derived from an EMBL/GenBank/DDBJ whole genome shotgun (WGS) entry which is preliminary data.</text>
</comment>
<evidence type="ECO:0000313" key="2">
    <source>
        <dbReference type="Proteomes" id="UP000473278"/>
    </source>
</evidence>
<dbReference type="AlphaFoldDB" id="A0A6M1SR89"/>
<evidence type="ECO:0000313" key="1">
    <source>
        <dbReference type="EMBL" id="NGP77599.1"/>
    </source>
</evidence>
<dbReference type="EMBL" id="JAALLT010000004">
    <property type="protein sequence ID" value="NGP77599.1"/>
    <property type="molecule type" value="Genomic_DNA"/>
</dbReference>
<protein>
    <submittedName>
        <fullName evidence="1">Methyltransferase domain-containing protein</fullName>
    </submittedName>
</protein>
<keyword evidence="2" id="KW-1185">Reference proteome</keyword>
<dbReference type="GO" id="GO:0008168">
    <property type="term" value="F:methyltransferase activity"/>
    <property type="evidence" value="ECO:0007669"/>
    <property type="project" value="UniProtKB-KW"/>
</dbReference>
<dbReference type="RefSeq" id="WP_165143141.1">
    <property type="nucleotide sequence ID" value="NZ_JAALLT010000004.1"/>
</dbReference>
<dbReference type="InterPro" id="IPR029063">
    <property type="entry name" value="SAM-dependent_MTases_sf"/>
</dbReference>
<name>A0A6M1SR89_9BACT</name>